<name>A0A4Q8AGH6_9MICC</name>
<keyword evidence="3 4" id="KW-0119">Carbohydrate metabolism</keyword>
<dbReference type="OrthoDB" id="9791139at2"/>
<dbReference type="PANTHER" id="PTHR11280">
    <property type="entry name" value="GLUCOSAMINE-6-PHOSPHATE ISOMERASE"/>
    <property type="match status" value="1"/>
</dbReference>
<comment type="activity regulation">
    <text evidence="4">Allosterically activated by N-acetylglucosamine 6-phosphate (GlcNAc6P).</text>
</comment>
<feature type="domain" description="Glucosamine/galactosamine-6-phosphate isomerase" evidence="5">
    <location>
        <begin position="8"/>
        <end position="224"/>
    </location>
</feature>
<organism evidence="6 7">
    <name type="scientific">Zhihengliuella halotolerans</name>
    <dbReference type="NCBI Taxonomy" id="370736"/>
    <lineage>
        <taxon>Bacteria</taxon>
        <taxon>Bacillati</taxon>
        <taxon>Actinomycetota</taxon>
        <taxon>Actinomycetes</taxon>
        <taxon>Micrococcales</taxon>
        <taxon>Micrococcaceae</taxon>
        <taxon>Zhihengliuella</taxon>
    </lineage>
</organism>
<keyword evidence="2 4" id="KW-0378">Hydrolase</keyword>
<dbReference type="GO" id="GO:0004342">
    <property type="term" value="F:glucosamine-6-phosphate deaminase activity"/>
    <property type="evidence" value="ECO:0007669"/>
    <property type="project" value="UniProtKB-UniRule"/>
</dbReference>
<dbReference type="Gene3D" id="3.40.50.1360">
    <property type="match status" value="1"/>
</dbReference>
<feature type="active site" description="Proton acceptor; for ring-opening step" evidence="4">
    <location>
        <position position="138"/>
    </location>
</feature>
<feature type="active site" description="For ring-opening step" evidence="4">
    <location>
        <position position="136"/>
    </location>
</feature>
<evidence type="ECO:0000256" key="4">
    <source>
        <dbReference type="HAMAP-Rule" id="MF_01241"/>
    </source>
</evidence>
<dbReference type="GO" id="GO:0006043">
    <property type="term" value="P:glucosamine catabolic process"/>
    <property type="evidence" value="ECO:0007669"/>
    <property type="project" value="TreeGrafter"/>
</dbReference>
<dbReference type="CDD" id="cd01399">
    <property type="entry name" value="GlcN6P_deaminase"/>
    <property type="match status" value="1"/>
</dbReference>
<accession>A0A4Q8AGH6</accession>
<dbReference type="GO" id="GO:0019262">
    <property type="term" value="P:N-acetylneuraminate catabolic process"/>
    <property type="evidence" value="ECO:0007669"/>
    <property type="project" value="UniProtKB-UniRule"/>
</dbReference>
<dbReference type="EMBL" id="SHLA01000001">
    <property type="protein sequence ID" value="RZU62813.1"/>
    <property type="molecule type" value="Genomic_DNA"/>
</dbReference>
<comment type="caution">
    <text evidence="4">Lacks conserved residue(s) required for the propagation of feature annotation.</text>
</comment>
<evidence type="ECO:0000256" key="2">
    <source>
        <dbReference type="ARBA" id="ARBA00022801"/>
    </source>
</evidence>
<proteinExistence type="inferred from homology"/>
<dbReference type="GO" id="GO:0006046">
    <property type="term" value="P:N-acetylglucosamine catabolic process"/>
    <property type="evidence" value="ECO:0007669"/>
    <property type="project" value="UniProtKB-UniRule"/>
</dbReference>
<evidence type="ECO:0000313" key="7">
    <source>
        <dbReference type="Proteomes" id="UP000292685"/>
    </source>
</evidence>
<feature type="site" description="Part of the allosteric site" evidence="4">
    <location>
        <position position="155"/>
    </location>
</feature>
<dbReference type="NCBIfam" id="TIGR00502">
    <property type="entry name" value="nagB"/>
    <property type="match status" value="1"/>
</dbReference>
<dbReference type="RefSeq" id="WP_130451334.1">
    <property type="nucleotide sequence ID" value="NZ_SHLA01000001.1"/>
</dbReference>
<evidence type="ECO:0000256" key="1">
    <source>
        <dbReference type="ARBA" id="ARBA00000644"/>
    </source>
</evidence>
<feature type="site" description="Part of the allosteric site" evidence="4">
    <location>
        <position position="146"/>
    </location>
</feature>
<evidence type="ECO:0000259" key="5">
    <source>
        <dbReference type="Pfam" id="PF01182"/>
    </source>
</evidence>
<evidence type="ECO:0000313" key="6">
    <source>
        <dbReference type="EMBL" id="RZU62813.1"/>
    </source>
</evidence>
<dbReference type="PROSITE" id="PS01161">
    <property type="entry name" value="GLC_GALNAC_ISOMERASE"/>
    <property type="match status" value="1"/>
</dbReference>
<comment type="caution">
    <text evidence="6">The sequence shown here is derived from an EMBL/GenBank/DDBJ whole genome shotgun (WGS) entry which is preliminary data.</text>
</comment>
<dbReference type="UniPathway" id="UPA00629">
    <property type="reaction ID" value="UER00684"/>
</dbReference>
<dbReference type="AlphaFoldDB" id="A0A4Q8AGH6"/>
<dbReference type="PANTHER" id="PTHR11280:SF5">
    <property type="entry name" value="GLUCOSAMINE-6-PHOSPHATE ISOMERASE"/>
    <property type="match status" value="1"/>
</dbReference>
<keyword evidence="4" id="KW-0021">Allosteric enzyme</keyword>
<feature type="active site" description="Proton acceptor; for enolization step" evidence="4">
    <location>
        <position position="67"/>
    </location>
</feature>
<feature type="site" description="Part of the allosteric site" evidence="4">
    <location>
        <position position="153"/>
    </location>
</feature>
<dbReference type="NCBIfam" id="NF001684">
    <property type="entry name" value="PRK00443.1-4"/>
    <property type="match status" value="1"/>
</dbReference>
<reference evidence="6 7" key="1">
    <citation type="submission" date="2019-02" db="EMBL/GenBank/DDBJ databases">
        <title>Sequencing the genomes of 1000 actinobacteria strains.</title>
        <authorList>
            <person name="Klenk H.-P."/>
        </authorList>
    </citation>
    <scope>NUCLEOTIDE SEQUENCE [LARGE SCALE GENOMIC DNA]</scope>
    <source>
        <strain evidence="6 7">DSM 17364</strain>
    </source>
</reference>
<comment type="similarity">
    <text evidence="4">Belongs to the glucosamine/galactosamine-6-phosphate isomerase family. NagB subfamily.</text>
</comment>
<dbReference type="InterPro" id="IPR018321">
    <property type="entry name" value="Glucosamine6P_isomerase_CS"/>
</dbReference>
<dbReference type="EC" id="3.5.99.6" evidence="4"/>
<dbReference type="GO" id="GO:0005975">
    <property type="term" value="P:carbohydrate metabolic process"/>
    <property type="evidence" value="ECO:0007669"/>
    <property type="project" value="InterPro"/>
</dbReference>
<dbReference type="HAMAP" id="MF_01241">
    <property type="entry name" value="GlcN6P_deamin"/>
    <property type="match status" value="1"/>
</dbReference>
<comment type="catalytic activity">
    <reaction evidence="1 4">
        <text>alpha-D-glucosamine 6-phosphate + H2O = beta-D-fructose 6-phosphate + NH4(+)</text>
        <dbReference type="Rhea" id="RHEA:12172"/>
        <dbReference type="ChEBI" id="CHEBI:15377"/>
        <dbReference type="ChEBI" id="CHEBI:28938"/>
        <dbReference type="ChEBI" id="CHEBI:57634"/>
        <dbReference type="ChEBI" id="CHEBI:75989"/>
        <dbReference type="EC" id="3.5.99.6"/>
    </reaction>
</comment>
<comment type="pathway">
    <text evidence="4">Amino-sugar metabolism; N-acetylneuraminate degradation; D-fructose 6-phosphate from N-acetylneuraminate: step 5/5.</text>
</comment>
<gene>
    <name evidence="4" type="primary">nagB</name>
    <name evidence="6" type="ORF">EV380_2418</name>
</gene>
<feature type="site" description="Part of the allosteric site" evidence="4">
    <location>
        <position position="156"/>
    </location>
</feature>
<dbReference type="InterPro" id="IPR006148">
    <property type="entry name" value="Glc/Gal-6P_isomerase"/>
</dbReference>
<comment type="function">
    <text evidence="4">Catalyzes the reversible isomerization-deamination of glucosamine 6-phosphate (GlcN6P) to form fructose 6-phosphate (Fru6P) and ammonium ion.</text>
</comment>
<sequence>MQVVIADSAAEVGRIAAAKVASVIRHRPEAVLGLATGSSPLAIYADLADRVHSGRLRVDAVRAFALDEYVGLPLEHPESYHSVIRTVVTEPVGLTPELVNVPDGSAADLDAAADAYERAIRDAGGVDVQILGIGANGHIGFNEPTSSFASRTRIKTLAPQTRADNARFFASPDEVPTHCVTQGLGTILDARQLVLVATGASKADAVHAMVEGPLSSMCPGSALQLHPHAMVVVDEAAAARLELADYYRYTHANRPAWQRFEDEELS</sequence>
<feature type="active site" description="For ring-opening step" evidence="4">
    <location>
        <position position="143"/>
    </location>
</feature>
<dbReference type="InterPro" id="IPR037171">
    <property type="entry name" value="NagB/RpiA_transferase-like"/>
</dbReference>
<dbReference type="InterPro" id="IPR004547">
    <property type="entry name" value="Glucosamine6P_isomerase"/>
</dbReference>
<protein>
    <recommendedName>
        <fullName evidence="4">Glucosamine-6-phosphate deaminase</fullName>
        <ecNumber evidence="4">3.5.99.6</ecNumber>
    </recommendedName>
    <alternativeName>
        <fullName evidence="4">GlcN6P deaminase</fullName>
        <shortName evidence="4">GNPDA</shortName>
    </alternativeName>
    <alternativeName>
        <fullName evidence="4">Glucosamine-6-phosphate isomerase</fullName>
    </alternativeName>
</protein>
<dbReference type="SUPFAM" id="SSF100950">
    <property type="entry name" value="NagB/RpiA/CoA transferase-like"/>
    <property type="match status" value="1"/>
</dbReference>
<dbReference type="Proteomes" id="UP000292685">
    <property type="component" value="Unassembled WGS sequence"/>
</dbReference>
<keyword evidence="7" id="KW-1185">Reference proteome</keyword>
<dbReference type="FunFam" id="3.40.50.1360:FF:000003">
    <property type="entry name" value="Glucosamine-6-phosphate deaminase"/>
    <property type="match status" value="1"/>
</dbReference>
<dbReference type="GO" id="GO:0005737">
    <property type="term" value="C:cytoplasm"/>
    <property type="evidence" value="ECO:0007669"/>
    <property type="project" value="TreeGrafter"/>
</dbReference>
<evidence type="ECO:0000256" key="3">
    <source>
        <dbReference type="ARBA" id="ARBA00023277"/>
    </source>
</evidence>
<dbReference type="Pfam" id="PF01182">
    <property type="entry name" value="Glucosamine_iso"/>
    <property type="match status" value="1"/>
</dbReference>
<dbReference type="GO" id="GO:0042802">
    <property type="term" value="F:identical protein binding"/>
    <property type="evidence" value="ECO:0007669"/>
    <property type="project" value="TreeGrafter"/>
</dbReference>